<evidence type="ECO:0000313" key="2">
    <source>
        <dbReference type="EMBL" id="CAE7539257.1"/>
    </source>
</evidence>
<evidence type="ECO:0000259" key="1">
    <source>
        <dbReference type="Pfam" id="PF13360"/>
    </source>
</evidence>
<dbReference type="Gene3D" id="2.130.10.10">
    <property type="entry name" value="YVTN repeat-like/Quinoprotein amine dehydrogenase"/>
    <property type="match status" value="1"/>
</dbReference>
<comment type="caution">
    <text evidence="2">The sequence shown here is derived from an EMBL/GenBank/DDBJ whole genome shotgun (WGS) entry which is preliminary data.</text>
</comment>
<dbReference type="Proteomes" id="UP000649617">
    <property type="component" value="Unassembled WGS sequence"/>
</dbReference>
<dbReference type="InterPro" id="IPR015943">
    <property type="entry name" value="WD40/YVTN_repeat-like_dom_sf"/>
</dbReference>
<dbReference type="AlphaFoldDB" id="A0A812TVN9"/>
<name>A0A812TVN9_SYMPI</name>
<dbReference type="SUPFAM" id="SSF50998">
    <property type="entry name" value="Quinoprotein alcohol dehydrogenase-like"/>
    <property type="match status" value="1"/>
</dbReference>
<dbReference type="InterPro" id="IPR002372">
    <property type="entry name" value="PQQ_rpt_dom"/>
</dbReference>
<protein>
    <submittedName>
        <fullName evidence="2">AfsK protein</fullName>
    </submittedName>
</protein>
<feature type="non-terminal residue" evidence="2">
    <location>
        <position position="1"/>
    </location>
</feature>
<dbReference type="Pfam" id="PF13360">
    <property type="entry name" value="PQQ_2"/>
    <property type="match status" value="1"/>
</dbReference>
<reference evidence="2" key="1">
    <citation type="submission" date="2021-02" db="EMBL/GenBank/DDBJ databases">
        <authorList>
            <person name="Dougan E. K."/>
            <person name="Rhodes N."/>
            <person name="Thang M."/>
            <person name="Chan C."/>
        </authorList>
    </citation>
    <scope>NUCLEOTIDE SEQUENCE</scope>
</reference>
<sequence>SLDGKFYAVHALTGLLVWDFDAGSPIKSSPIISDGNIYFGSDNGTFFALSETDGSFVFRFETGAAI</sequence>
<keyword evidence="3" id="KW-1185">Reference proteome</keyword>
<proteinExistence type="predicted"/>
<dbReference type="InterPro" id="IPR011047">
    <property type="entry name" value="Quinoprotein_ADH-like_sf"/>
</dbReference>
<dbReference type="OrthoDB" id="408177at2759"/>
<dbReference type="EMBL" id="CAJNIZ010032691">
    <property type="protein sequence ID" value="CAE7539257.1"/>
    <property type="molecule type" value="Genomic_DNA"/>
</dbReference>
<organism evidence="2 3">
    <name type="scientific">Symbiodinium pilosum</name>
    <name type="common">Dinoflagellate</name>
    <dbReference type="NCBI Taxonomy" id="2952"/>
    <lineage>
        <taxon>Eukaryota</taxon>
        <taxon>Sar</taxon>
        <taxon>Alveolata</taxon>
        <taxon>Dinophyceae</taxon>
        <taxon>Suessiales</taxon>
        <taxon>Symbiodiniaceae</taxon>
        <taxon>Symbiodinium</taxon>
    </lineage>
</organism>
<gene>
    <name evidence="2" type="primary">afsK</name>
    <name evidence="2" type="ORF">SPIL2461_LOCUS14269</name>
</gene>
<evidence type="ECO:0000313" key="3">
    <source>
        <dbReference type="Proteomes" id="UP000649617"/>
    </source>
</evidence>
<feature type="non-terminal residue" evidence="2">
    <location>
        <position position="66"/>
    </location>
</feature>
<accession>A0A812TVN9</accession>
<feature type="domain" description="Pyrrolo-quinoline quinone repeat" evidence="1">
    <location>
        <begin position="3"/>
        <end position="61"/>
    </location>
</feature>